<reference evidence="2 3" key="1">
    <citation type="submission" date="2021-08" db="EMBL/GenBank/DDBJ databases">
        <title>Comparative Genomics Analysis of the Genus Qipengyuania Reveals Extensive Genetic Diversity and Metabolic Versatility, Including the Description of Fifteen Novel Species.</title>
        <authorList>
            <person name="Liu Y."/>
        </authorList>
    </citation>
    <scope>NUCLEOTIDE SEQUENCE [LARGE SCALE GENOMIC DNA]</scope>
    <source>
        <strain evidence="2 3">6D47A</strain>
    </source>
</reference>
<dbReference type="EMBL" id="JAIGNO010000001">
    <property type="protein sequence ID" value="MBX7481173.1"/>
    <property type="molecule type" value="Genomic_DNA"/>
</dbReference>
<organism evidence="2 3">
    <name type="scientific">Qipengyuania qiaonensis</name>
    <dbReference type="NCBI Taxonomy" id="2867240"/>
    <lineage>
        <taxon>Bacteria</taxon>
        <taxon>Pseudomonadati</taxon>
        <taxon>Pseudomonadota</taxon>
        <taxon>Alphaproteobacteria</taxon>
        <taxon>Sphingomonadales</taxon>
        <taxon>Erythrobacteraceae</taxon>
        <taxon>Qipengyuania</taxon>
    </lineage>
</organism>
<accession>A0ABS7J2Q0</accession>
<feature type="compositionally biased region" description="Polar residues" evidence="1">
    <location>
        <begin position="22"/>
        <end position="44"/>
    </location>
</feature>
<proteinExistence type="predicted"/>
<feature type="compositionally biased region" description="Basic and acidic residues" evidence="1">
    <location>
        <begin position="109"/>
        <end position="121"/>
    </location>
</feature>
<dbReference type="Proteomes" id="UP000755104">
    <property type="component" value="Unassembled WGS sequence"/>
</dbReference>
<dbReference type="PROSITE" id="PS51257">
    <property type="entry name" value="PROKAR_LIPOPROTEIN"/>
    <property type="match status" value="1"/>
</dbReference>
<evidence type="ECO:0000313" key="3">
    <source>
        <dbReference type="Proteomes" id="UP000755104"/>
    </source>
</evidence>
<comment type="caution">
    <text evidence="2">The sequence shown here is derived from an EMBL/GenBank/DDBJ whole genome shotgun (WGS) entry which is preliminary data.</text>
</comment>
<evidence type="ECO:0000313" key="2">
    <source>
        <dbReference type="EMBL" id="MBX7481173.1"/>
    </source>
</evidence>
<gene>
    <name evidence="2" type="ORF">K3174_01410</name>
</gene>
<feature type="region of interest" description="Disordered" evidence="1">
    <location>
        <begin position="22"/>
        <end position="46"/>
    </location>
</feature>
<feature type="region of interest" description="Disordered" evidence="1">
    <location>
        <begin position="78"/>
        <end position="144"/>
    </location>
</feature>
<name>A0ABS7J2Q0_9SPHN</name>
<sequence length="144" mass="14805">MTRCSAIPAAICMMLASCGSQEVPSQPSTEAADTALGSTATGDITGTYEVKNADGTVIMETINADGTYVDAMADGTETESGTWRIGDGGTLCFDPEGDAPETCFTGGEPGKDGSFEARDADGNIQSTVRKVEDKTETPTESSAE</sequence>
<evidence type="ECO:0000256" key="1">
    <source>
        <dbReference type="SAM" id="MobiDB-lite"/>
    </source>
</evidence>
<protein>
    <submittedName>
        <fullName evidence="2">Uncharacterized protein</fullName>
    </submittedName>
</protein>
<keyword evidence="3" id="KW-1185">Reference proteome</keyword>